<evidence type="ECO:0000256" key="2">
    <source>
        <dbReference type="ARBA" id="ARBA00022917"/>
    </source>
</evidence>
<dbReference type="EMBL" id="JAFIQS010000014">
    <property type="protein sequence ID" value="KAG5163747.1"/>
    <property type="molecule type" value="Genomic_DNA"/>
</dbReference>
<dbReference type="GO" id="GO:0043023">
    <property type="term" value="F:ribosomal large subunit binding"/>
    <property type="evidence" value="ECO:0007669"/>
    <property type="project" value="TreeGrafter"/>
</dbReference>
<dbReference type="Gene3D" id="1.10.132.20">
    <property type="entry name" value="Ribosome-recycling factor"/>
    <property type="match status" value="1"/>
</dbReference>
<proteinExistence type="inferred from homology"/>
<keyword evidence="2" id="KW-0648">Protein biosynthesis</keyword>
<dbReference type="GO" id="GO:0005739">
    <property type="term" value="C:mitochondrion"/>
    <property type="evidence" value="ECO:0007669"/>
    <property type="project" value="TreeGrafter"/>
</dbReference>
<dbReference type="PANTHER" id="PTHR20982">
    <property type="entry name" value="RIBOSOME RECYCLING FACTOR"/>
    <property type="match status" value="1"/>
</dbReference>
<dbReference type="Gene3D" id="3.30.1360.40">
    <property type="match status" value="1"/>
</dbReference>
<protein>
    <recommendedName>
        <fullName evidence="4">Ribosome recycling factor domain-containing protein</fullName>
    </recommendedName>
</protein>
<name>A0A8H7XMT8_PSICU</name>
<dbReference type="GO" id="GO:0006412">
    <property type="term" value="P:translation"/>
    <property type="evidence" value="ECO:0007669"/>
    <property type="project" value="UniProtKB-KW"/>
</dbReference>
<comment type="similarity">
    <text evidence="1">Belongs to the RRF family.</text>
</comment>
<dbReference type="PANTHER" id="PTHR20982:SF3">
    <property type="entry name" value="MITOCHONDRIAL RIBOSOME RECYCLING FACTOR PSEUDO 1"/>
    <property type="match status" value="1"/>
</dbReference>
<gene>
    <name evidence="5" type="ORF">JR316_011536</name>
</gene>
<dbReference type="InterPro" id="IPR036191">
    <property type="entry name" value="RRF_sf"/>
</dbReference>
<evidence type="ECO:0000256" key="3">
    <source>
        <dbReference type="ARBA" id="ARBA00024909"/>
    </source>
</evidence>
<accession>A0A8H7XMT8</accession>
<evidence type="ECO:0000313" key="5">
    <source>
        <dbReference type="EMBL" id="KAG5163747.1"/>
    </source>
</evidence>
<dbReference type="OrthoDB" id="407355at2759"/>
<reference evidence="5" key="1">
    <citation type="submission" date="2021-02" db="EMBL/GenBank/DDBJ databases">
        <title>Psilocybe cubensis genome.</title>
        <authorList>
            <person name="Mckernan K.J."/>
            <person name="Crawford S."/>
            <person name="Trippe A."/>
            <person name="Kane L.T."/>
            <person name="Mclaughlin S."/>
        </authorList>
    </citation>
    <scope>NUCLEOTIDE SEQUENCE [LARGE SCALE GENOMIC DNA]</scope>
    <source>
        <strain evidence="5">MGC-MH-2018</strain>
    </source>
</reference>
<feature type="domain" description="Ribosome recycling factor" evidence="4">
    <location>
        <begin position="106"/>
        <end position="252"/>
    </location>
</feature>
<comment type="function">
    <text evidence="3">Necessary for protein synthesis in mitochondria. Functions as a ribosome recycling factor in mitochondria.</text>
</comment>
<sequence length="257" mass="28453">MFSAAVVLRNARPNLVRSLMYTTTTIAGVKAISSLSQFSPKLLNGNGHRGYATENKIKSTSSFVPGSKQPITDEAAQQEYAKAEAAMKTSVEWFRKECAASEARALGRVTPALLSPVRVKLPDTDKSVRLEELATVGVREGSTLLITLYDEHSIKHVEAALYDSGIPGVVPHRQDNRTIKVPIPKPTVEARKELFTIAKRKAEDIRVQIRKQHAASLKRGKYEKHSVELEEFQKLTDKYIKETDKVLADLQKATGGK</sequence>
<dbReference type="Pfam" id="PF01765">
    <property type="entry name" value="RRF"/>
    <property type="match status" value="1"/>
</dbReference>
<dbReference type="InterPro" id="IPR023584">
    <property type="entry name" value="Ribosome_recyc_fac_dom"/>
</dbReference>
<comment type="caution">
    <text evidence="5">The sequence shown here is derived from an EMBL/GenBank/DDBJ whole genome shotgun (WGS) entry which is preliminary data.</text>
</comment>
<dbReference type="SUPFAM" id="SSF55194">
    <property type="entry name" value="Ribosome recycling factor, RRF"/>
    <property type="match status" value="1"/>
</dbReference>
<organism evidence="5">
    <name type="scientific">Psilocybe cubensis</name>
    <name type="common">Psychedelic mushroom</name>
    <name type="synonym">Stropharia cubensis</name>
    <dbReference type="NCBI Taxonomy" id="181762"/>
    <lineage>
        <taxon>Eukaryota</taxon>
        <taxon>Fungi</taxon>
        <taxon>Dikarya</taxon>
        <taxon>Basidiomycota</taxon>
        <taxon>Agaricomycotina</taxon>
        <taxon>Agaricomycetes</taxon>
        <taxon>Agaricomycetidae</taxon>
        <taxon>Agaricales</taxon>
        <taxon>Agaricineae</taxon>
        <taxon>Strophariaceae</taxon>
        <taxon>Psilocybe</taxon>
    </lineage>
</organism>
<evidence type="ECO:0000256" key="1">
    <source>
        <dbReference type="ARBA" id="ARBA00005912"/>
    </source>
</evidence>
<evidence type="ECO:0000259" key="4">
    <source>
        <dbReference type="Pfam" id="PF01765"/>
    </source>
</evidence>
<dbReference type="InterPro" id="IPR002661">
    <property type="entry name" value="Ribosome_recyc_fac"/>
</dbReference>
<dbReference type="AlphaFoldDB" id="A0A8H7XMT8"/>